<dbReference type="AlphaFoldDB" id="A0A8H3TXP2"/>
<dbReference type="Pfam" id="PF21671">
    <property type="entry name" value="CPL1-like"/>
    <property type="match status" value="1"/>
</dbReference>
<dbReference type="PANTHER" id="PTHR35192">
    <property type="entry name" value="PROTEIN, PUTATIVE-RELATED"/>
    <property type="match status" value="1"/>
</dbReference>
<reference evidence="3" key="1">
    <citation type="submission" date="2020-07" db="EMBL/GenBank/DDBJ databases">
        <title>Draft Genome Sequence of a Deep-Sea Yeast, Naganishia (Cryptococcus) liquefaciens strain N6.</title>
        <authorList>
            <person name="Han Y.W."/>
            <person name="Kajitani R."/>
            <person name="Morimoto H."/>
            <person name="Parhat M."/>
            <person name="Tsubouchi H."/>
            <person name="Bakenova O."/>
            <person name="Ogata M."/>
            <person name="Argunhan B."/>
            <person name="Aoki R."/>
            <person name="Kajiwara S."/>
            <person name="Itoh T."/>
            <person name="Iwasaki H."/>
        </authorList>
    </citation>
    <scope>NUCLEOTIDE SEQUENCE</scope>
    <source>
        <strain evidence="3">N6</strain>
    </source>
</reference>
<dbReference type="EMBL" id="BLZA01000032">
    <property type="protein sequence ID" value="GHJ88993.1"/>
    <property type="molecule type" value="Genomic_DNA"/>
</dbReference>
<evidence type="ECO:0000259" key="2">
    <source>
        <dbReference type="Pfam" id="PF21671"/>
    </source>
</evidence>
<proteinExistence type="predicted"/>
<gene>
    <name evidence="3" type="ORF">NliqN6_5395</name>
</gene>
<dbReference type="OrthoDB" id="2592797at2759"/>
<evidence type="ECO:0000313" key="4">
    <source>
        <dbReference type="Proteomes" id="UP000620104"/>
    </source>
</evidence>
<comment type="caution">
    <text evidence="3">The sequence shown here is derived from an EMBL/GenBank/DDBJ whole genome shotgun (WGS) entry which is preliminary data.</text>
</comment>
<accession>A0A8H3TXP2</accession>
<evidence type="ECO:0000256" key="1">
    <source>
        <dbReference type="SAM" id="MobiDB-lite"/>
    </source>
</evidence>
<dbReference type="PANTHER" id="PTHR35192:SF2">
    <property type="entry name" value="APPLE DOMAIN-CONTAINING PROTEIN"/>
    <property type="match status" value="1"/>
</dbReference>
<evidence type="ECO:0000313" key="3">
    <source>
        <dbReference type="EMBL" id="GHJ88993.1"/>
    </source>
</evidence>
<sequence>MSSRKILSERPVSIGWQWNKKTSRCVPVDCEAPEPDCNDWDDRQQCCHAKPGPSPTPKHPVHGGGYDTGKNDSYGSWRKRGPTTRSPKAPSQDGFRDDVDETLCPAPLKACAVTDQHSLSSFNLDYECIDIGTDVDSCGGCASEGTGVDCNSLPAVVSSRCDKGVCKGKYLCPGPSALFPELMYRHTSPSVFPRVHQYRKLLRQGMTALLWVRRSAEDSHSDFDYMDHITLPEKYPAHAYIIDNTL</sequence>
<dbReference type="InterPro" id="IPR048661">
    <property type="entry name" value="CPL1-like"/>
</dbReference>
<feature type="domain" description="Protein CPL1-like" evidence="2">
    <location>
        <begin position="126"/>
        <end position="167"/>
    </location>
</feature>
<protein>
    <recommendedName>
        <fullName evidence="2">Protein CPL1-like domain-containing protein</fullName>
    </recommendedName>
</protein>
<keyword evidence="4" id="KW-1185">Reference proteome</keyword>
<feature type="region of interest" description="Disordered" evidence="1">
    <location>
        <begin position="48"/>
        <end position="95"/>
    </location>
</feature>
<dbReference type="InterPro" id="IPR038955">
    <property type="entry name" value="PriA/CPL1_fungi"/>
</dbReference>
<organism evidence="3 4">
    <name type="scientific">Naganishia liquefaciens</name>
    <dbReference type="NCBI Taxonomy" id="104408"/>
    <lineage>
        <taxon>Eukaryota</taxon>
        <taxon>Fungi</taxon>
        <taxon>Dikarya</taxon>
        <taxon>Basidiomycota</taxon>
        <taxon>Agaricomycotina</taxon>
        <taxon>Tremellomycetes</taxon>
        <taxon>Filobasidiales</taxon>
        <taxon>Filobasidiaceae</taxon>
        <taxon>Naganishia</taxon>
    </lineage>
</organism>
<name>A0A8H3TXP2_9TREE</name>
<dbReference type="Proteomes" id="UP000620104">
    <property type="component" value="Unassembled WGS sequence"/>
</dbReference>